<dbReference type="InterPro" id="IPR027417">
    <property type="entry name" value="P-loop_NTPase"/>
</dbReference>
<dbReference type="GO" id="GO:0005524">
    <property type="term" value="F:ATP binding"/>
    <property type="evidence" value="ECO:0007669"/>
    <property type="project" value="UniProtKB-KW"/>
</dbReference>
<comment type="caution">
    <text evidence="4">The sequence shown here is derived from an EMBL/GenBank/DDBJ whole genome shotgun (WGS) entry which is preliminary data.</text>
</comment>
<dbReference type="OrthoDB" id="6500128at2759"/>
<dbReference type="GO" id="GO:0042626">
    <property type="term" value="F:ATPase-coupled transmembrane transporter activity"/>
    <property type="evidence" value="ECO:0007669"/>
    <property type="project" value="TreeGrafter"/>
</dbReference>
<dbReference type="GO" id="GO:0016020">
    <property type="term" value="C:membrane"/>
    <property type="evidence" value="ECO:0007669"/>
    <property type="project" value="TreeGrafter"/>
</dbReference>
<proteinExistence type="predicted"/>
<dbReference type="Proteomes" id="UP000663891">
    <property type="component" value="Unassembled WGS sequence"/>
</dbReference>
<sequence>MSLSVLLYNVRHYPFQYFTDEQLWNVLEAVQLKTKISNLKDKLNTVIAEYGNDFSVGECQLICIARAMLKKSKILLIDEATAHVDTKTDQIVQEILHKKFTNHTILIIAHRLNTIIDSDKIVLMNDGIITKYETPRELLTDMNDEDQSVTYL</sequence>
<dbReference type="InterPro" id="IPR003439">
    <property type="entry name" value="ABC_transporter-like_ATP-bd"/>
</dbReference>
<protein>
    <recommendedName>
        <fullName evidence="3">ABC transporter domain-containing protein</fullName>
    </recommendedName>
</protein>
<evidence type="ECO:0000259" key="3">
    <source>
        <dbReference type="Pfam" id="PF00005"/>
    </source>
</evidence>
<name>A0A815HL82_9BILA</name>
<dbReference type="PANTHER" id="PTHR24223">
    <property type="entry name" value="ATP-BINDING CASSETTE SUB-FAMILY C"/>
    <property type="match status" value="1"/>
</dbReference>
<accession>A0A815HL82</accession>
<dbReference type="InterPro" id="IPR050173">
    <property type="entry name" value="ABC_transporter_C-like"/>
</dbReference>
<dbReference type="AlphaFoldDB" id="A0A815HL82"/>
<reference evidence="4" key="1">
    <citation type="submission" date="2021-02" db="EMBL/GenBank/DDBJ databases">
        <authorList>
            <person name="Nowell W R."/>
        </authorList>
    </citation>
    <scope>NUCLEOTIDE SEQUENCE</scope>
</reference>
<evidence type="ECO:0000313" key="4">
    <source>
        <dbReference type="EMBL" id="CAF1353271.1"/>
    </source>
</evidence>
<feature type="domain" description="ABC transporter" evidence="3">
    <location>
        <begin position="34"/>
        <end position="82"/>
    </location>
</feature>
<dbReference type="GO" id="GO:0016887">
    <property type="term" value="F:ATP hydrolysis activity"/>
    <property type="evidence" value="ECO:0007669"/>
    <property type="project" value="InterPro"/>
</dbReference>
<dbReference type="Pfam" id="PF00005">
    <property type="entry name" value="ABC_tran"/>
    <property type="match status" value="1"/>
</dbReference>
<keyword evidence="1" id="KW-0547">Nucleotide-binding</keyword>
<evidence type="ECO:0000256" key="1">
    <source>
        <dbReference type="ARBA" id="ARBA00022741"/>
    </source>
</evidence>
<evidence type="ECO:0000256" key="2">
    <source>
        <dbReference type="ARBA" id="ARBA00022840"/>
    </source>
</evidence>
<dbReference type="Gene3D" id="3.40.50.300">
    <property type="entry name" value="P-loop containing nucleotide triphosphate hydrolases"/>
    <property type="match status" value="1"/>
</dbReference>
<gene>
    <name evidence="4" type="ORF">VCS650_LOCUS33890</name>
</gene>
<keyword evidence="2" id="KW-0067">ATP-binding</keyword>
<organism evidence="4 5">
    <name type="scientific">Adineta steineri</name>
    <dbReference type="NCBI Taxonomy" id="433720"/>
    <lineage>
        <taxon>Eukaryota</taxon>
        <taxon>Metazoa</taxon>
        <taxon>Spiralia</taxon>
        <taxon>Gnathifera</taxon>
        <taxon>Rotifera</taxon>
        <taxon>Eurotatoria</taxon>
        <taxon>Bdelloidea</taxon>
        <taxon>Adinetida</taxon>
        <taxon>Adinetidae</taxon>
        <taxon>Adineta</taxon>
    </lineage>
</organism>
<evidence type="ECO:0000313" key="5">
    <source>
        <dbReference type="Proteomes" id="UP000663891"/>
    </source>
</evidence>
<dbReference type="SUPFAM" id="SSF52540">
    <property type="entry name" value="P-loop containing nucleoside triphosphate hydrolases"/>
    <property type="match status" value="1"/>
</dbReference>
<dbReference type="EMBL" id="CAJNON010000682">
    <property type="protein sequence ID" value="CAF1353271.1"/>
    <property type="molecule type" value="Genomic_DNA"/>
</dbReference>